<dbReference type="EMBL" id="AMGV01000003">
    <property type="protein sequence ID" value="KEF59942.1"/>
    <property type="molecule type" value="Genomic_DNA"/>
</dbReference>
<evidence type="ECO:0000256" key="1">
    <source>
        <dbReference type="RuleBase" id="RU000487"/>
    </source>
</evidence>
<dbReference type="PROSITE" id="PS00432">
    <property type="entry name" value="ACTINS_2"/>
    <property type="match status" value="1"/>
</dbReference>
<comment type="similarity">
    <text evidence="1">Belongs to the actin family.</text>
</comment>
<evidence type="ECO:0000313" key="3">
    <source>
        <dbReference type="Proteomes" id="UP000027920"/>
    </source>
</evidence>
<dbReference type="InterPro" id="IPR004001">
    <property type="entry name" value="Actin_CS"/>
</dbReference>
<dbReference type="Gene3D" id="3.90.640.10">
    <property type="entry name" value="Actin, Chain A, domain 4"/>
    <property type="match status" value="1"/>
</dbReference>
<dbReference type="GeneID" id="25279719"/>
<keyword evidence="3" id="KW-1185">Reference proteome</keyword>
<sequence>MANALTSRDEPKQAEYAGDEVSALVLDPGYATTRAGFAGEDTPKSIVPTYYASTADQRRFGDHVIDVPRENVEIKNPLGSDGIVEDWEAAEALWKYSFAHKLTGIRPNRALQEWLNDSSAVPDLQKAMAEAMDTERCLEDHPLFMTEPSWNPTKAREKTAEIALESWAAPAFYLGRAGVMGAFAAGRPSALVIDFGASHVSVTPVHDGMILKKGVARANIGGNYLSSQVRSMLAANETGAVTITPHYLVQSKQPVDAGQPANAILKTMPDGFKSPQPSFRRYQEEKVILEFKELGLQTWSNPNAPFRGQGEVSTREPQFAQPFEFPDGYNQTFSTERFRVVESLFDPQCYYAPPAGSVDATLYPAPDAASTIPGLVRTCLTQVDVDIRPFLLSNVVVTGASSLIRGLPDRLQQELTKMYPTARVRIQASGMSVERKFGSWIGGSIVSSLGTFHQMWISKKEYDEHGASIVEKRCK</sequence>
<gene>
    <name evidence="2" type="ORF">A1O9_04790</name>
</gene>
<dbReference type="AlphaFoldDB" id="A0A072PJL2"/>
<dbReference type="CDD" id="cd13395">
    <property type="entry name" value="ASKHA_NBD_Arp4_ACTL6-like"/>
    <property type="match status" value="1"/>
</dbReference>
<dbReference type="VEuPathDB" id="FungiDB:A1O9_04790"/>
<dbReference type="OrthoDB" id="5132116at2759"/>
<organism evidence="2 3">
    <name type="scientific">Exophiala aquamarina CBS 119918</name>
    <dbReference type="NCBI Taxonomy" id="1182545"/>
    <lineage>
        <taxon>Eukaryota</taxon>
        <taxon>Fungi</taxon>
        <taxon>Dikarya</taxon>
        <taxon>Ascomycota</taxon>
        <taxon>Pezizomycotina</taxon>
        <taxon>Eurotiomycetes</taxon>
        <taxon>Chaetothyriomycetidae</taxon>
        <taxon>Chaetothyriales</taxon>
        <taxon>Herpotrichiellaceae</taxon>
        <taxon>Exophiala</taxon>
    </lineage>
</organism>
<dbReference type="Proteomes" id="UP000027920">
    <property type="component" value="Unassembled WGS sequence"/>
</dbReference>
<accession>A0A072PJL2</accession>
<protein>
    <submittedName>
        <fullName evidence="2">Actin-like protein 4</fullName>
    </submittedName>
</protein>
<dbReference type="FunFam" id="3.30.420.40:FF:000058">
    <property type="entry name" value="Putative actin-related protein 5"/>
    <property type="match status" value="1"/>
</dbReference>
<dbReference type="SMART" id="SM00268">
    <property type="entry name" value="ACTIN"/>
    <property type="match status" value="1"/>
</dbReference>
<dbReference type="Pfam" id="PF00022">
    <property type="entry name" value="Actin"/>
    <property type="match status" value="1"/>
</dbReference>
<reference evidence="2 3" key="1">
    <citation type="submission" date="2013-03" db="EMBL/GenBank/DDBJ databases">
        <title>The Genome Sequence of Exophiala aquamarina CBS 119918.</title>
        <authorList>
            <consortium name="The Broad Institute Genomics Platform"/>
            <person name="Cuomo C."/>
            <person name="de Hoog S."/>
            <person name="Gorbushina A."/>
            <person name="Walker B."/>
            <person name="Young S.K."/>
            <person name="Zeng Q."/>
            <person name="Gargeya S."/>
            <person name="Fitzgerald M."/>
            <person name="Haas B."/>
            <person name="Abouelleil A."/>
            <person name="Allen A.W."/>
            <person name="Alvarado L."/>
            <person name="Arachchi H.M."/>
            <person name="Berlin A.M."/>
            <person name="Chapman S.B."/>
            <person name="Gainer-Dewar J."/>
            <person name="Goldberg J."/>
            <person name="Griggs A."/>
            <person name="Gujja S."/>
            <person name="Hansen M."/>
            <person name="Howarth C."/>
            <person name="Imamovic A."/>
            <person name="Ireland A."/>
            <person name="Larimer J."/>
            <person name="McCowan C."/>
            <person name="Murphy C."/>
            <person name="Pearson M."/>
            <person name="Poon T.W."/>
            <person name="Priest M."/>
            <person name="Roberts A."/>
            <person name="Saif S."/>
            <person name="Shea T."/>
            <person name="Sisk P."/>
            <person name="Sykes S."/>
            <person name="Wortman J."/>
            <person name="Nusbaum C."/>
            <person name="Birren B."/>
        </authorList>
    </citation>
    <scope>NUCLEOTIDE SEQUENCE [LARGE SCALE GENOMIC DNA]</scope>
    <source>
        <strain evidence="2 3">CBS 119918</strain>
    </source>
</reference>
<dbReference type="PANTHER" id="PTHR11937">
    <property type="entry name" value="ACTIN"/>
    <property type="match status" value="1"/>
</dbReference>
<dbReference type="RefSeq" id="XP_013262532.1">
    <property type="nucleotide sequence ID" value="XM_013407078.1"/>
</dbReference>
<dbReference type="HOGENOM" id="CLU_027965_6_2_1"/>
<dbReference type="SUPFAM" id="SSF53067">
    <property type="entry name" value="Actin-like ATPase domain"/>
    <property type="match status" value="2"/>
</dbReference>
<dbReference type="InterPro" id="IPR043129">
    <property type="entry name" value="ATPase_NBD"/>
</dbReference>
<evidence type="ECO:0000313" key="2">
    <source>
        <dbReference type="EMBL" id="KEF59942.1"/>
    </source>
</evidence>
<dbReference type="STRING" id="1182545.A0A072PJL2"/>
<dbReference type="InterPro" id="IPR004000">
    <property type="entry name" value="Actin"/>
</dbReference>
<comment type="caution">
    <text evidence="2">The sequence shown here is derived from an EMBL/GenBank/DDBJ whole genome shotgun (WGS) entry which is preliminary data.</text>
</comment>
<proteinExistence type="inferred from homology"/>
<name>A0A072PJL2_9EURO</name>
<dbReference type="Gene3D" id="3.30.420.40">
    <property type="match status" value="3"/>
</dbReference>